<protein>
    <submittedName>
        <fullName evidence="1">Uncharacterized protein</fullName>
    </submittedName>
</protein>
<evidence type="ECO:0000313" key="2">
    <source>
        <dbReference type="Proteomes" id="UP000629963"/>
    </source>
</evidence>
<evidence type="ECO:0000313" key="1">
    <source>
        <dbReference type="EMBL" id="MBC5842427.1"/>
    </source>
</evidence>
<comment type="caution">
    <text evidence="1">The sequence shown here is derived from an EMBL/GenBank/DDBJ whole genome shotgun (WGS) entry which is preliminary data.</text>
</comment>
<accession>A0ABR7JA64</accession>
<dbReference type="Proteomes" id="UP000629963">
    <property type="component" value="Unassembled WGS sequence"/>
</dbReference>
<keyword evidence="2" id="KW-1185">Reference proteome</keyword>
<dbReference type="EMBL" id="JACRUJ010000005">
    <property type="protein sequence ID" value="MBC5842427.1"/>
    <property type="molecule type" value="Genomic_DNA"/>
</dbReference>
<gene>
    <name evidence="1" type="ORF">H8R23_13500</name>
</gene>
<dbReference type="RefSeq" id="WP_187010926.1">
    <property type="nucleotide sequence ID" value="NZ_JACRUI010000005.1"/>
</dbReference>
<name>A0ABR7JA64_9FLAO</name>
<organism evidence="1 2">
    <name type="scientific">Flavobacterium kayseriense</name>
    <dbReference type="NCBI Taxonomy" id="2764714"/>
    <lineage>
        <taxon>Bacteria</taxon>
        <taxon>Pseudomonadati</taxon>
        <taxon>Bacteroidota</taxon>
        <taxon>Flavobacteriia</taxon>
        <taxon>Flavobacteriales</taxon>
        <taxon>Flavobacteriaceae</taxon>
        <taxon>Flavobacterium</taxon>
    </lineage>
</organism>
<sequence>MAAGGPHDHPLTDIVNFKLKVYNEVCDQLVREISKLVSMNELYEMFDWFDNFSATKSQLDNFEIELNKKLENLKTNAKNNGWEI</sequence>
<reference evidence="1 2" key="1">
    <citation type="submission" date="2020-08" db="EMBL/GenBank/DDBJ databases">
        <title>Description of novel Flavobacterium F-380 isolate.</title>
        <authorList>
            <person name="Saticioglu I.B."/>
            <person name="Duman M."/>
            <person name="Altun S."/>
        </authorList>
    </citation>
    <scope>NUCLEOTIDE SEQUENCE [LARGE SCALE GENOMIC DNA]</scope>
    <source>
        <strain evidence="1 2">F-380</strain>
    </source>
</reference>
<proteinExistence type="predicted"/>